<evidence type="ECO:0000313" key="2">
    <source>
        <dbReference type="Proteomes" id="UP000032611"/>
    </source>
</evidence>
<dbReference type="PATRIC" id="fig|1486262.3.peg.2323"/>
<dbReference type="AlphaFoldDB" id="A0A0D5LQS8"/>
<dbReference type="InterPro" id="IPR038396">
    <property type="entry name" value="SpoIIAA-like_sf"/>
</dbReference>
<dbReference type="KEGG" id="mey:TM49_11215"/>
<dbReference type="InterPro" id="IPR036513">
    <property type="entry name" value="STAS_dom_sf"/>
</dbReference>
<dbReference type="EMBL" id="CP010803">
    <property type="protein sequence ID" value="AJY46117.1"/>
    <property type="molecule type" value="Genomic_DNA"/>
</dbReference>
<dbReference type="InterPro" id="IPR021866">
    <property type="entry name" value="SpoIIAA-like"/>
</dbReference>
<dbReference type="Proteomes" id="UP000032611">
    <property type="component" value="Chromosome"/>
</dbReference>
<evidence type="ECO:0008006" key="3">
    <source>
        <dbReference type="Google" id="ProtNLM"/>
    </source>
</evidence>
<reference evidence="1 2" key="1">
    <citation type="journal article" date="2015" name="Genome Announc.">
        <title>Complete genome sequence of Martelella endophytica YC6887, which has antifungal activity associated with a halophyte.</title>
        <authorList>
            <person name="Khan A."/>
            <person name="Khan H."/>
            <person name="Chung E.J."/>
            <person name="Hossain M.T."/>
            <person name="Chung Y.R."/>
        </authorList>
    </citation>
    <scope>NUCLEOTIDE SEQUENCE [LARGE SCALE GENOMIC DNA]</scope>
    <source>
        <strain evidence="1">YC6887</strain>
    </source>
</reference>
<dbReference type="Pfam" id="PF11964">
    <property type="entry name" value="SpoIIAA-like"/>
    <property type="match status" value="1"/>
</dbReference>
<dbReference type="RefSeq" id="WP_045681320.1">
    <property type="nucleotide sequence ID" value="NZ_CP010803.1"/>
</dbReference>
<gene>
    <name evidence="1" type="ORF">TM49_11215</name>
</gene>
<evidence type="ECO:0000313" key="1">
    <source>
        <dbReference type="EMBL" id="AJY46117.1"/>
    </source>
</evidence>
<organism evidence="1 2">
    <name type="scientific">Martelella endophytica</name>
    <dbReference type="NCBI Taxonomy" id="1486262"/>
    <lineage>
        <taxon>Bacteria</taxon>
        <taxon>Pseudomonadati</taxon>
        <taxon>Pseudomonadota</taxon>
        <taxon>Alphaproteobacteria</taxon>
        <taxon>Hyphomicrobiales</taxon>
        <taxon>Aurantimonadaceae</taxon>
        <taxon>Martelella</taxon>
    </lineage>
</organism>
<name>A0A0D5LQS8_MAREN</name>
<sequence>MLTKIEDLSEDITGFAIHGAMTAEDFQGVLMPALEARNVVGPIRLLLITASDFLGVDGGSAVGGQHFRRSEPLNLQRIALVTANYGFAQAVQMFAMLSHAEVKIFASGQDEQAIAWLEG</sequence>
<dbReference type="HOGENOM" id="CLU_2058553_0_0_5"/>
<dbReference type="OrthoDB" id="5457369at2"/>
<keyword evidence="2" id="KW-1185">Reference proteome</keyword>
<accession>A0A0D5LQS8</accession>
<dbReference type="SUPFAM" id="SSF52091">
    <property type="entry name" value="SpoIIaa-like"/>
    <property type="match status" value="1"/>
</dbReference>
<protein>
    <recommendedName>
        <fullName evidence="3">STAS/SEC14 domain-containing protein</fullName>
    </recommendedName>
</protein>
<dbReference type="Gene3D" id="3.40.50.10600">
    <property type="entry name" value="SpoIIaa-like domains"/>
    <property type="match status" value="1"/>
</dbReference>
<dbReference type="STRING" id="1486262.TM49_11215"/>
<proteinExistence type="predicted"/>